<evidence type="ECO:0000256" key="1">
    <source>
        <dbReference type="ARBA" id="ARBA00009922"/>
    </source>
</evidence>
<dbReference type="GO" id="GO:0005829">
    <property type="term" value="C:cytosol"/>
    <property type="evidence" value="ECO:0007669"/>
    <property type="project" value="TreeGrafter"/>
</dbReference>
<dbReference type="GO" id="GO:0004527">
    <property type="term" value="F:exonuclease activity"/>
    <property type="evidence" value="ECO:0007669"/>
    <property type="project" value="UniProtKB-KW"/>
</dbReference>
<feature type="coiled-coil region" evidence="16">
    <location>
        <begin position="65"/>
        <end position="92"/>
    </location>
</feature>
<keyword evidence="2" id="KW-0540">Nuclease</keyword>
<feature type="domain" description="UvrD-like helicase ATP-binding" evidence="17">
    <location>
        <begin position="1"/>
        <end position="442"/>
    </location>
</feature>
<evidence type="ECO:0000256" key="16">
    <source>
        <dbReference type="SAM" id="Coils"/>
    </source>
</evidence>
<dbReference type="SUPFAM" id="SSF52980">
    <property type="entry name" value="Restriction endonuclease-like"/>
    <property type="match status" value="1"/>
</dbReference>
<feature type="domain" description="UvrD-like helicase C-terminal" evidence="18">
    <location>
        <begin position="443"/>
        <end position="747"/>
    </location>
</feature>
<keyword evidence="9" id="KW-0238">DNA-binding</keyword>
<keyword evidence="10" id="KW-0234">DNA repair</keyword>
<evidence type="ECO:0000256" key="13">
    <source>
        <dbReference type="ARBA" id="ARBA00034808"/>
    </source>
</evidence>
<keyword evidence="7 19" id="KW-0269">Exonuclease</keyword>
<evidence type="ECO:0000256" key="15">
    <source>
        <dbReference type="PROSITE-ProRule" id="PRU00560"/>
    </source>
</evidence>
<evidence type="ECO:0000313" key="19">
    <source>
        <dbReference type="EMBL" id="TWI57135.1"/>
    </source>
</evidence>
<dbReference type="OrthoDB" id="9810135at2"/>
<dbReference type="InterPro" id="IPR011335">
    <property type="entry name" value="Restrct_endonuc-II-like"/>
</dbReference>
<evidence type="ECO:0000256" key="11">
    <source>
        <dbReference type="ARBA" id="ARBA00023235"/>
    </source>
</evidence>
<dbReference type="Gene3D" id="1.10.10.160">
    <property type="match status" value="1"/>
</dbReference>
<evidence type="ECO:0000256" key="8">
    <source>
        <dbReference type="ARBA" id="ARBA00022840"/>
    </source>
</evidence>
<feature type="binding site" evidence="15">
    <location>
        <begin position="22"/>
        <end position="29"/>
    </location>
    <ligand>
        <name>ATP</name>
        <dbReference type="ChEBI" id="CHEBI:30616"/>
    </ligand>
</feature>
<dbReference type="EMBL" id="VLKZ01000004">
    <property type="protein sequence ID" value="TWI57135.1"/>
    <property type="molecule type" value="Genomic_DNA"/>
</dbReference>
<dbReference type="Gene3D" id="3.40.50.300">
    <property type="entry name" value="P-loop containing nucleotide triphosphate hydrolases"/>
    <property type="match status" value="3"/>
</dbReference>
<evidence type="ECO:0000313" key="20">
    <source>
        <dbReference type="Proteomes" id="UP000315711"/>
    </source>
</evidence>
<comment type="similarity">
    <text evidence="1">Belongs to the helicase family. UvrD subfamily.</text>
</comment>
<dbReference type="PANTHER" id="PTHR11070:SF48">
    <property type="entry name" value="ATP-DEPENDENT HELICASE_NUCLEASE SUBUNIT A"/>
    <property type="match status" value="1"/>
</dbReference>
<dbReference type="InterPro" id="IPR038726">
    <property type="entry name" value="PDDEXK_AddAB-type"/>
</dbReference>
<dbReference type="Pfam" id="PF00580">
    <property type="entry name" value="UvrD-helicase"/>
    <property type="match status" value="1"/>
</dbReference>
<dbReference type="AlphaFoldDB" id="A0A562QKA5"/>
<keyword evidence="11" id="KW-0413">Isomerase</keyword>
<dbReference type="Gene3D" id="3.90.320.10">
    <property type="match status" value="1"/>
</dbReference>
<dbReference type="GO" id="GO:0003677">
    <property type="term" value="F:DNA binding"/>
    <property type="evidence" value="ECO:0007669"/>
    <property type="project" value="UniProtKB-KW"/>
</dbReference>
<proteinExistence type="inferred from homology"/>
<dbReference type="InterPro" id="IPR011604">
    <property type="entry name" value="PDDEXK-like_dom_sf"/>
</dbReference>
<evidence type="ECO:0000256" key="14">
    <source>
        <dbReference type="ARBA" id="ARBA00048988"/>
    </source>
</evidence>
<dbReference type="RefSeq" id="WP_144450150.1">
    <property type="nucleotide sequence ID" value="NZ_VLKZ01000004.1"/>
</dbReference>
<evidence type="ECO:0000256" key="9">
    <source>
        <dbReference type="ARBA" id="ARBA00023125"/>
    </source>
</evidence>
<dbReference type="PROSITE" id="PS51198">
    <property type="entry name" value="UVRD_HELICASE_ATP_BIND"/>
    <property type="match status" value="1"/>
</dbReference>
<protein>
    <recommendedName>
        <fullName evidence="13">DNA 3'-5' helicase</fullName>
        <ecNumber evidence="13">5.6.2.4</ecNumber>
    </recommendedName>
</protein>
<dbReference type="PANTHER" id="PTHR11070">
    <property type="entry name" value="UVRD / RECB / PCRA DNA HELICASE FAMILY MEMBER"/>
    <property type="match status" value="1"/>
</dbReference>
<name>A0A562QKA5_9BACI</name>
<dbReference type="GO" id="GO:0000725">
    <property type="term" value="P:recombinational repair"/>
    <property type="evidence" value="ECO:0007669"/>
    <property type="project" value="TreeGrafter"/>
</dbReference>
<evidence type="ECO:0000256" key="5">
    <source>
        <dbReference type="ARBA" id="ARBA00022801"/>
    </source>
</evidence>
<dbReference type="InterPro" id="IPR014017">
    <property type="entry name" value="DNA_helicase_UvrD-like_C"/>
</dbReference>
<evidence type="ECO:0000256" key="6">
    <source>
        <dbReference type="ARBA" id="ARBA00022806"/>
    </source>
</evidence>
<evidence type="ECO:0000256" key="2">
    <source>
        <dbReference type="ARBA" id="ARBA00022722"/>
    </source>
</evidence>
<accession>A0A562QKA5</accession>
<dbReference type="Gene3D" id="1.10.486.10">
    <property type="entry name" value="PCRA, domain 4"/>
    <property type="match status" value="1"/>
</dbReference>
<keyword evidence="5 15" id="KW-0378">Hydrolase</keyword>
<dbReference type="InterPro" id="IPR027417">
    <property type="entry name" value="P-loop_NTPase"/>
</dbReference>
<dbReference type="GO" id="GO:0043138">
    <property type="term" value="F:3'-5' DNA helicase activity"/>
    <property type="evidence" value="ECO:0007669"/>
    <property type="project" value="UniProtKB-EC"/>
</dbReference>
<evidence type="ECO:0000256" key="10">
    <source>
        <dbReference type="ARBA" id="ARBA00023204"/>
    </source>
</evidence>
<keyword evidence="8 15" id="KW-0067">ATP-binding</keyword>
<dbReference type="InterPro" id="IPR013986">
    <property type="entry name" value="DExx_box_DNA_helicase_dom_sf"/>
</dbReference>
<sequence length="1126" mass="129329">MQFNDAQRQAITSVQPLVLVSAGAGSGKTRILTERFVHLCELRLEDKDNAAGATVDEMVAITFTEKAAREMKDRIRKRLAEKEAEASEERARAFWQEQKEAVERAHISTFHSFCQRLLSQHAMAANLPPKTRVLDDMEARRAKRTIMKSLLEERHFLERATPLLEVMSKQQLMESIEQIHDDIREFVIGEEAISYLHVTDMLKTQSAAKKQKQLESVQVFHQQALRCVAAFPPSDELTKAQQNHVDRIKDAFSTLSEPSEPESYITFLNEIMPSRSDKKWNEKAPALYELYVDYWKPLKDSWKDIGGDISIDEQITVYVQSIVDLLQEFAVRYAREKEQVGALDFTDLQQKAVALLTNPMIKEACQRQFRHMMVDEFQDTNRLQLAMLERIEPMFQFIVGDQKQSIYRFRGANVALMNEREDIAVKEEWAEAILMNTNYRTSAPIIEAVNKLFAHAMTSVRTKAYETVYTPLTAGRNGERENEKRVELTVLPKDEERETNTYQALANRMSEMIQLGLPHVQKGDVWVRPTWGDIAILIPARSHLLTLEKALNNLGIPYVVSGGIGFYQRQEIIDFVTLLRWLNRPFEDVHLLAILRSPLCGLTVADFLAMKEGLDETEAFYQLMYEEEHSSFDRLPSAIKEASQLVKGWLERWTPFRFHQSLKDILMELFSDTGLRSSLLLQTNGLQKVRNVEKLIEVIVSSNHMELETILAELDERMLLSEKEGESEVERIDGDVVQIMTVHASKGLEFPIVCLPHLDRNIRGDKGRIRFHPELGIVFNLEKEGEELDDKLIPYQTPGYSIVKDLADAEAREESKRLFYVAMTRARDYLYMIGEESNAYDTWLKLVETAMEETELESKVIKSEESQAQSRFEKVSESYSLPKRVQKQEMPLSLSVSEVLTFIKDPLEYFNRFVVGLPFAESKEDLDHTLKEKSIVDPSRLGTLVHRACELRDYGLSIEGAITAALSEEEEIIDSATYEIEMSRLMGNYTDEQREQLGNVIANEWSFIVNIEGVELIGEIDKVVVKNGKLAIIDFKTNKIKSSGEELLEFYRPQLYLYKMAYEEQTGEKIDSTSLYVLRDAIQPLHTVVVKQGEEDAVRVAIQTIKSLRISRARKEAYQALKKQHG</sequence>
<reference evidence="19 20" key="1">
    <citation type="journal article" date="2015" name="Stand. Genomic Sci.">
        <title>Genomic Encyclopedia of Bacterial and Archaeal Type Strains, Phase III: the genomes of soil and plant-associated and newly described type strains.</title>
        <authorList>
            <person name="Whitman W.B."/>
            <person name="Woyke T."/>
            <person name="Klenk H.P."/>
            <person name="Zhou Y."/>
            <person name="Lilburn T.G."/>
            <person name="Beck B.J."/>
            <person name="De Vos P."/>
            <person name="Vandamme P."/>
            <person name="Eisen J.A."/>
            <person name="Garrity G."/>
            <person name="Hugenholtz P."/>
            <person name="Kyrpides N.C."/>
        </authorList>
    </citation>
    <scope>NUCLEOTIDE SEQUENCE [LARGE SCALE GENOMIC DNA]</scope>
    <source>
        <strain evidence="19 20">CGMCC 1.10116</strain>
    </source>
</reference>
<keyword evidence="3 15" id="KW-0547">Nucleotide-binding</keyword>
<keyword evidence="16" id="KW-0175">Coiled coil</keyword>
<comment type="caution">
    <text evidence="19">The sequence shown here is derived from an EMBL/GenBank/DDBJ whole genome shotgun (WGS) entry which is preliminary data.</text>
</comment>
<dbReference type="GO" id="GO:0005524">
    <property type="term" value="F:ATP binding"/>
    <property type="evidence" value="ECO:0007669"/>
    <property type="project" value="UniProtKB-UniRule"/>
</dbReference>
<keyword evidence="6 15" id="KW-0347">Helicase</keyword>
<evidence type="ECO:0000259" key="18">
    <source>
        <dbReference type="PROSITE" id="PS51217"/>
    </source>
</evidence>
<comment type="catalytic activity">
    <reaction evidence="14">
        <text>ATP + H2O = ADP + phosphate + H(+)</text>
        <dbReference type="Rhea" id="RHEA:13065"/>
        <dbReference type="ChEBI" id="CHEBI:15377"/>
        <dbReference type="ChEBI" id="CHEBI:15378"/>
        <dbReference type="ChEBI" id="CHEBI:30616"/>
        <dbReference type="ChEBI" id="CHEBI:43474"/>
        <dbReference type="ChEBI" id="CHEBI:456216"/>
        <dbReference type="EC" id="5.6.2.4"/>
    </reaction>
</comment>
<keyword evidence="20" id="KW-1185">Reference proteome</keyword>
<gene>
    <name evidence="19" type="ORF">IQ10_01839</name>
</gene>
<dbReference type="PROSITE" id="PS51217">
    <property type="entry name" value="UVRD_HELICASE_CTER"/>
    <property type="match status" value="1"/>
</dbReference>
<evidence type="ECO:0000256" key="12">
    <source>
        <dbReference type="ARBA" id="ARBA00034617"/>
    </source>
</evidence>
<dbReference type="InterPro" id="IPR014016">
    <property type="entry name" value="UvrD-like_ATP-bd"/>
</dbReference>
<comment type="catalytic activity">
    <reaction evidence="12">
        <text>Couples ATP hydrolysis with the unwinding of duplex DNA by translocating in the 3'-5' direction.</text>
        <dbReference type="EC" id="5.6.2.4"/>
    </reaction>
</comment>
<evidence type="ECO:0000256" key="4">
    <source>
        <dbReference type="ARBA" id="ARBA00022763"/>
    </source>
</evidence>
<dbReference type="InterPro" id="IPR000212">
    <property type="entry name" value="DNA_helicase_UvrD/REP"/>
</dbReference>
<dbReference type="SUPFAM" id="SSF52540">
    <property type="entry name" value="P-loop containing nucleoside triphosphate hydrolases"/>
    <property type="match status" value="1"/>
</dbReference>
<dbReference type="EC" id="5.6.2.4" evidence="13"/>
<dbReference type="Proteomes" id="UP000315711">
    <property type="component" value="Unassembled WGS sequence"/>
</dbReference>
<dbReference type="GO" id="GO:0033202">
    <property type="term" value="C:DNA helicase complex"/>
    <property type="evidence" value="ECO:0007669"/>
    <property type="project" value="TreeGrafter"/>
</dbReference>
<evidence type="ECO:0000256" key="7">
    <source>
        <dbReference type="ARBA" id="ARBA00022839"/>
    </source>
</evidence>
<dbReference type="Pfam" id="PF12705">
    <property type="entry name" value="PDDEXK_1"/>
    <property type="match status" value="1"/>
</dbReference>
<evidence type="ECO:0000259" key="17">
    <source>
        <dbReference type="PROSITE" id="PS51198"/>
    </source>
</evidence>
<dbReference type="Pfam" id="PF13361">
    <property type="entry name" value="UvrD_C"/>
    <property type="match status" value="1"/>
</dbReference>
<organism evidence="19 20">
    <name type="scientific">Halalkalibacter nanhaiisediminis</name>
    <dbReference type="NCBI Taxonomy" id="688079"/>
    <lineage>
        <taxon>Bacteria</taxon>
        <taxon>Bacillati</taxon>
        <taxon>Bacillota</taxon>
        <taxon>Bacilli</taxon>
        <taxon>Bacillales</taxon>
        <taxon>Bacillaceae</taxon>
        <taxon>Halalkalibacter</taxon>
    </lineage>
</organism>
<evidence type="ECO:0000256" key="3">
    <source>
        <dbReference type="ARBA" id="ARBA00022741"/>
    </source>
</evidence>
<keyword evidence="4" id="KW-0227">DNA damage</keyword>